<dbReference type="InterPro" id="IPR031941">
    <property type="entry name" value="DUF4773"/>
</dbReference>
<keyword evidence="1" id="KW-0732">Signal</keyword>
<dbReference type="OrthoDB" id="5952164at2759"/>
<gene>
    <name evidence="3" type="ORF">BpHYR1_040165</name>
</gene>
<keyword evidence="4" id="KW-1185">Reference proteome</keyword>
<name>A0A3M7QQY8_BRAPC</name>
<dbReference type="EMBL" id="REGN01005325">
    <property type="protein sequence ID" value="RNA13806.1"/>
    <property type="molecule type" value="Genomic_DNA"/>
</dbReference>
<feature type="chain" id="PRO_5018103391" description="DUF4773 domain-containing protein" evidence="1">
    <location>
        <begin position="21"/>
        <end position="274"/>
    </location>
</feature>
<protein>
    <recommendedName>
        <fullName evidence="2">DUF4773 domain-containing protein</fullName>
    </recommendedName>
</protein>
<proteinExistence type="predicted"/>
<comment type="caution">
    <text evidence="3">The sequence shown here is derived from an EMBL/GenBank/DDBJ whole genome shotgun (WGS) entry which is preliminary data.</text>
</comment>
<evidence type="ECO:0000259" key="2">
    <source>
        <dbReference type="Pfam" id="PF15998"/>
    </source>
</evidence>
<feature type="domain" description="DUF4773" evidence="2">
    <location>
        <begin position="70"/>
        <end position="182"/>
    </location>
</feature>
<reference evidence="3 4" key="1">
    <citation type="journal article" date="2018" name="Sci. Rep.">
        <title>Genomic signatures of local adaptation to the degree of environmental predictability in rotifers.</title>
        <authorList>
            <person name="Franch-Gras L."/>
            <person name="Hahn C."/>
            <person name="Garcia-Roger E.M."/>
            <person name="Carmona M.J."/>
            <person name="Serra M."/>
            <person name="Gomez A."/>
        </authorList>
    </citation>
    <scope>NUCLEOTIDE SEQUENCE [LARGE SCALE GENOMIC DNA]</scope>
    <source>
        <strain evidence="3">HYR1</strain>
    </source>
</reference>
<evidence type="ECO:0000256" key="1">
    <source>
        <dbReference type="SAM" id="SignalP"/>
    </source>
</evidence>
<dbReference type="Pfam" id="PF15998">
    <property type="entry name" value="DUF4773"/>
    <property type="match status" value="1"/>
</dbReference>
<dbReference type="AlphaFoldDB" id="A0A3M7QQY8"/>
<dbReference type="PANTHER" id="PTHR36299:SF2">
    <property type="entry name" value="DUF4773 DOMAIN-CONTAINING PROTEIN"/>
    <property type="match status" value="1"/>
</dbReference>
<organism evidence="3 4">
    <name type="scientific">Brachionus plicatilis</name>
    <name type="common">Marine rotifer</name>
    <name type="synonym">Brachionus muelleri</name>
    <dbReference type="NCBI Taxonomy" id="10195"/>
    <lineage>
        <taxon>Eukaryota</taxon>
        <taxon>Metazoa</taxon>
        <taxon>Spiralia</taxon>
        <taxon>Gnathifera</taxon>
        <taxon>Rotifera</taxon>
        <taxon>Eurotatoria</taxon>
        <taxon>Monogononta</taxon>
        <taxon>Pseudotrocha</taxon>
        <taxon>Ploima</taxon>
        <taxon>Brachionidae</taxon>
        <taxon>Brachionus</taxon>
    </lineage>
</organism>
<dbReference type="PANTHER" id="PTHR36299">
    <property type="entry name" value="AGAP008005-PA"/>
    <property type="match status" value="1"/>
</dbReference>
<accession>A0A3M7QQY8</accession>
<evidence type="ECO:0000313" key="3">
    <source>
        <dbReference type="EMBL" id="RNA13806.1"/>
    </source>
</evidence>
<evidence type="ECO:0000313" key="4">
    <source>
        <dbReference type="Proteomes" id="UP000276133"/>
    </source>
</evidence>
<dbReference type="Proteomes" id="UP000276133">
    <property type="component" value="Unassembled WGS sequence"/>
</dbReference>
<feature type="signal peptide" evidence="1">
    <location>
        <begin position="1"/>
        <end position="20"/>
    </location>
</feature>
<sequence>MKLKIVSFLTLILIIQVSNAFVINPFGSVPQSFFNWNPLADSNSLLGEPFEFDLNVTNQTNVKRSYIYGCNCEGRNCSCCAHVEVKKIKLNDTGCLNMSYSNLNDISVQFDLDGKILYEKSISVVNPPDLCFQTGVPLAELCLKFYQLDARNRSLSGCVDLIAKFDGKQIARIKLGSFHFGNKTFFHQQSSMSIYANNNELEYHYGDQAKELEKFNNASRELFSKTFESFLNNFQQLPLPHFSMNLQPNNFFQDFFGPLFGSKNTAEDFDNLNK</sequence>